<proteinExistence type="predicted"/>
<dbReference type="Proteomes" id="UP001060018">
    <property type="component" value="Chromosome"/>
</dbReference>
<name>A0AA94XUL3_9MICC</name>
<gene>
    <name evidence="1" type="ORF">NUH22_05880</name>
</gene>
<sequence length="104" mass="11403">MAKVEGRALIIPRGQHNHSEKLTVFWDADSKADRARQVKDVATSWGRNKYRGNPVFVDTSSIAKQGDDGAGVLFVNGIEYAKVTSYVHVPKPIAAASLFDCEAR</sequence>
<dbReference type="AlphaFoldDB" id="A0AA94XUL3"/>
<evidence type="ECO:0000313" key="1">
    <source>
        <dbReference type="EMBL" id="UUX60138.1"/>
    </source>
</evidence>
<dbReference type="EMBL" id="CP102487">
    <property type="protein sequence ID" value="UUX60138.1"/>
    <property type="molecule type" value="Genomic_DNA"/>
</dbReference>
<organism evidence="1 2">
    <name type="scientific">Glutamicibacter halophytocola</name>
    <dbReference type="NCBI Taxonomy" id="1933880"/>
    <lineage>
        <taxon>Bacteria</taxon>
        <taxon>Bacillati</taxon>
        <taxon>Actinomycetota</taxon>
        <taxon>Actinomycetes</taxon>
        <taxon>Micrococcales</taxon>
        <taxon>Micrococcaceae</taxon>
        <taxon>Glutamicibacter</taxon>
    </lineage>
</organism>
<protein>
    <submittedName>
        <fullName evidence="1">Uncharacterized protein</fullName>
    </submittedName>
</protein>
<evidence type="ECO:0000313" key="2">
    <source>
        <dbReference type="Proteomes" id="UP001060018"/>
    </source>
</evidence>
<dbReference type="RefSeq" id="WP_257746123.1">
    <property type="nucleotide sequence ID" value="NZ_CP102487.1"/>
</dbReference>
<reference evidence="1" key="1">
    <citation type="journal article" date="2022" name="Pest Manag. Sci.">
        <title>Glutamicibacter halophytocola-mediated host fitness of potato tuber moth on Solanaceae crops.</title>
        <authorList>
            <person name="Wang W."/>
            <person name="Xiao G."/>
            <person name="Du G."/>
            <person name="Chang L."/>
            <person name="Yang Y."/>
            <person name="Ye J."/>
            <person name="Chen B."/>
        </authorList>
    </citation>
    <scope>NUCLEOTIDE SEQUENCE</scope>
    <source>
        <strain evidence="1">S2</strain>
    </source>
</reference>
<accession>A0AA94XUL3</accession>